<dbReference type="Gene3D" id="1.20.1720.10">
    <property type="entry name" value="Multidrug resistance protein D"/>
    <property type="match status" value="1"/>
</dbReference>
<dbReference type="Pfam" id="PF07690">
    <property type="entry name" value="MFS_1"/>
    <property type="match status" value="2"/>
</dbReference>
<keyword evidence="2" id="KW-0813">Transport</keyword>
<comment type="caution">
    <text evidence="8">The sequence shown here is derived from an EMBL/GenBank/DDBJ whole genome shotgun (WGS) entry which is preliminary data.</text>
</comment>
<dbReference type="PROSITE" id="PS50850">
    <property type="entry name" value="MFS"/>
    <property type="match status" value="1"/>
</dbReference>
<dbReference type="PANTHER" id="PTHR23501:SF190">
    <property type="entry name" value="MAJOR FACILITATOR SUPERFAMILY MFS_1"/>
    <property type="match status" value="1"/>
</dbReference>
<keyword evidence="3 6" id="KW-0812">Transmembrane</keyword>
<dbReference type="GO" id="GO:0022857">
    <property type="term" value="F:transmembrane transporter activity"/>
    <property type="evidence" value="ECO:0007669"/>
    <property type="project" value="InterPro"/>
</dbReference>
<comment type="subcellular location">
    <subcellularLocation>
        <location evidence="1">Cell membrane</location>
        <topology evidence="1">Multi-pass membrane protein</topology>
    </subcellularLocation>
</comment>
<dbReference type="AlphaFoldDB" id="A0A2V3W5B7"/>
<feature type="transmembrane region" description="Helical" evidence="6">
    <location>
        <begin position="185"/>
        <end position="205"/>
    </location>
</feature>
<feature type="transmembrane region" description="Helical" evidence="6">
    <location>
        <begin position="357"/>
        <end position="378"/>
    </location>
</feature>
<feature type="transmembrane region" description="Helical" evidence="6">
    <location>
        <begin position="67"/>
        <end position="86"/>
    </location>
</feature>
<feature type="transmembrane region" description="Helical" evidence="6">
    <location>
        <begin position="428"/>
        <end position="447"/>
    </location>
</feature>
<keyword evidence="9" id="KW-1185">Reference proteome</keyword>
<gene>
    <name evidence="8" type="ORF">DFR56_10597</name>
</gene>
<proteinExistence type="predicted"/>
<dbReference type="SUPFAM" id="SSF103473">
    <property type="entry name" value="MFS general substrate transporter"/>
    <property type="match status" value="1"/>
</dbReference>
<feature type="transmembrane region" description="Helical" evidence="6">
    <location>
        <begin position="249"/>
        <end position="269"/>
    </location>
</feature>
<feature type="transmembrane region" description="Helical" evidence="6">
    <location>
        <begin position="98"/>
        <end position="117"/>
    </location>
</feature>
<evidence type="ECO:0000313" key="9">
    <source>
        <dbReference type="Proteomes" id="UP000247978"/>
    </source>
</evidence>
<organism evidence="8 9">
    <name type="scientific">Pseudogracilibacillus auburnensis</name>
    <dbReference type="NCBI Taxonomy" id="1494959"/>
    <lineage>
        <taxon>Bacteria</taxon>
        <taxon>Bacillati</taxon>
        <taxon>Bacillota</taxon>
        <taxon>Bacilli</taxon>
        <taxon>Bacillales</taxon>
        <taxon>Bacillaceae</taxon>
        <taxon>Pseudogracilibacillus</taxon>
    </lineage>
</organism>
<feature type="transmembrane region" description="Helical" evidence="6">
    <location>
        <begin position="384"/>
        <end position="407"/>
    </location>
</feature>
<sequence>MTKLFMPIFFLLNILIRAGDVVKQRQVSQKWPVALFTIGVFMAGLDNGIISAALTTIYNSFGVSPTWGAWTVTLYTLGIAISVPIIGKLSDNFGRKRLFLIEIVLFGLGSLLVALSPNFTVLLIARFIQAIGGGGIFIIGSSHVLATLPKRHQGKALGLLGGMHGLSAVVGPNVGAFILHITGTWQWMFLINIPIAIFLVIMGFVKIKETKEPSSKAIDLKGTIYLSLTIIAFMFGITNIDSTAFLQSIFGVAVLPYLIAGILLLYFFLHHEKRLEIQGGDPIIAYSLLQKQTFLLTLLLGFLSGGFLATIIFIPSYVQQVLQVPPENAGFWLTPLALASGIGAGLGGFLTDKIGAIRTIFIAGVIGFSGFLLFYSFVDDLTMFVLASVLAGIGLGFLLGAPLNVLVGESASKEQYGTSLGTLSLTRQIGLTLFPTVFASFVTTGVIKIEPTFQSVFGDTMIDFEHVNKGEGYGEIIAEIEKVDDPYLQEQLLSIVASVMKSGFEHMFQVAIIVAILVTFISIIFQVIKK</sequence>
<dbReference type="InterPro" id="IPR011701">
    <property type="entry name" value="MFS"/>
</dbReference>
<feature type="transmembrane region" description="Helical" evidence="6">
    <location>
        <begin position="157"/>
        <end position="179"/>
    </location>
</feature>
<keyword evidence="5 6" id="KW-0472">Membrane</keyword>
<protein>
    <submittedName>
        <fullName evidence="8">EmrB/QacA subfamily drug resistance transporter</fullName>
    </submittedName>
</protein>
<reference evidence="8 9" key="1">
    <citation type="submission" date="2018-05" db="EMBL/GenBank/DDBJ databases">
        <title>Genomic Encyclopedia of Type Strains, Phase IV (KMG-IV): sequencing the most valuable type-strain genomes for metagenomic binning, comparative biology and taxonomic classification.</title>
        <authorList>
            <person name="Goeker M."/>
        </authorList>
    </citation>
    <scope>NUCLEOTIDE SEQUENCE [LARGE SCALE GENOMIC DNA]</scope>
    <source>
        <strain evidence="8 9">DSM 28556</strain>
    </source>
</reference>
<feature type="transmembrane region" description="Helical" evidence="6">
    <location>
        <begin position="123"/>
        <end position="145"/>
    </location>
</feature>
<keyword evidence="4 6" id="KW-1133">Transmembrane helix</keyword>
<evidence type="ECO:0000256" key="3">
    <source>
        <dbReference type="ARBA" id="ARBA00022692"/>
    </source>
</evidence>
<dbReference type="PRINTS" id="PR01036">
    <property type="entry name" value="TCRTETB"/>
</dbReference>
<dbReference type="EMBL" id="QJJQ01000005">
    <property type="protein sequence ID" value="PXW87455.1"/>
    <property type="molecule type" value="Genomic_DNA"/>
</dbReference>
<evidence type="ECO:0000256" key="5">
    <source>
        <dbReference type="ARBA" id="ARBA00023136"/>
    </source>
</evidence>
<evidence type="ECO:0000259" key="7">
    <source>
        <dbReference type="PROSITE" id="PS50850"/>
    </source>
</evidence>
<dbReference type="Proteomes" id="UP000247978">
    <property type="component" value="Unassembled WGS sequence"/>
</dbReference>
<feature type="domain" description="Major facilitator superfamily (MFS) profile" evidence="7">
    <location>
        <begin position="32"/>
        <end position="530"/>
    </location>
</feature>
<feature type="transmembrane region" description="Helical" evidence="6">
    <location>
        <begin position="330"/>
        <end position="350"/>
    </location>
</feature>
<feature type="transmembrane region" description="Helical" evidence="6">
    <location>
        <begin position="217"/>
        <end position="237"/>
    </location>
</feature>
<name>A0A2V3W5B7_9BACI</name>
<feature type="transmembrane region" description="Helical" evidence="6">
    <location>
        <begin position="34"/>
        <end position="61"/>
    </location>
</feature>
<dbReference type="PANTHER" id="PTHR23501">
    <property type="entry name" value="MAJOR FACILITATOR SUPERFAMILY"/>
    <property type="match status" value="1"/>
</dbReference>
<evidence type="ECO:0000256" key="4">
    <source>
        <dbReference type="ARBA" id="ARBA00022989"/>
    </source>
</evidence>
<evidence type="ECO:0000256" key="2">
    <source>
        <dbReference type="ARBA" id="ARBA00022448"/>
    </source>
</evidence>
<dbReference type="GO" id="GO:0005886">
    <property type="term" value="C:plasma membrane"/>
    <property type="evidence" value="ECO:0007669"/>
    <property type="project" value="UniProtKB-SubCell"/>
</dbReference>
<evidence type="ECO:0000256" key="6">
    <source>
        <dbReference type="SAM" id="Phobius"/>
    </source>
</evidence>
<dbReference type="Gene3D" id="1.20.1250.20">
    <property type="entry name" value="MFS general substrate transporter like domains"/>
    <property type="match status" value="1"/>
</dbReference>
<feature type="transmembrane region" description="Helical" evidence="6">
    <location>
        <begin position="507"/>
        <end position="528"/>
    </location>
</feature>
<dbReference type="InterPro" id="IPR020846">
    <property type="entry name" value="MFS_dom"/>
</dbReference>
<dbReference type="InterPro" id="IPR036259">
    <property type="entry name" value="MFS_trans_sf"/>
</dbReference>
<dbReference type="CDD" id="cd17321">
    <property type="entry name" value="MFS_MMR_MDR_like"/>
    <property type="match status" value="1"/>
</dbReference>
<evidence type="ECO:0000256" key="1">
    <source>
        <dbReference type="ARBA" id="ARBA00004651"/>
    </source>
</evidence>
<evidence type="ECO:0000313" key="8">
    <source>
        <dbReference type="EMBL" id="PXW87455.1"/>
    </source>
</evidence>
<feature type="transmembrane region" description="Helical" evidence="6">
    <location>
        <begin position="294"/>
        <end position="318"/>
    </location>
</feature>
<accession>A0A2V3W5B7</accession>